<evidence type="ECO:0000256" key="3">
    <source>
        <dbReference type="ARBA" id="ARBA00022692"/>
    </source>
</evidence>
<evidence type="ECO:0000256" key="5">
    <source>
        <dbReference type="ARBA" id="ARBA00023136"/>
    </source>
</evidence>
<accession>A0ABY4IKC2</accession>
<dbReference type="PANTHER" id="PTHR31885:SF6">
    <property type="entry name" value="GH04784P"/>
    <property type="match status" value="1"/>
</dbReference>
<feature type="transmembrane region" description="Helical" evidence="6">
    <location>
        <begin position="118"/>
        <end position="135"/>
    </location>
</feature>
<feature type="transmembrane region" description="Helical" evidence="6">
    <location>
        <begin position="197"/>
        <end position="219"/>
    </location>
</feature>
<keyword evidence="8" id="KW-1185">Reference proteome</keyword>
<gene>
    <name evidence="7" type="ORF">KV396_00475</name>
</gene>
<organism evidence="7 8">
    <name type="scientific">Microbacterium galbinum</name>
    <dbReference type="NCBI Taxonomy" id="2851646"/>
    <lineage>
        <taxon>Bacteria</taxon>
        <taxon>Bacillati</taxon>
        <taxon>Actinomycetota</taxon>
        <taxon>Actinomycetes</taxon>
        <taxon>Micrococcales</taxon>
        <taxon>Microbacteriaceae</taxon>
        <taxon>Microbacterium</taxon>
    </lineage>
</organism>
<evidence type="ECO:0000313" key="8">
    <source>
        <dbReference type="Proteomes" id="UP000831963"/>
    </source>
</evidence>
<keyword evidence="3 6" id="KW-0812">Transmembrane</keyword>
<sequence length="223" mass="23717">MHRRVLSPALVWAFTPYAIVSVVHVILLAIDSPAAGPTKILLMPLLAVPVVVFARRIGSPQATCLLAAALVFSWLGDSAGAFFPALPELPLMLGFFGLAHLAYIALFVGFLTRRRMPWWTLVYALWWIAMLVILGPHTDGLLLALAIYGLVLAGTAASSARSTSIIAIGGAFFLASDTILAFHLFLPEVVSPWGSPVVMLTYTLGQGLLIAGAIAALTLRSTP</sequence>
<comment type="similarity">
    <text evidence="2">Belongs to the TMEM86 family.</text>
</comment>
<dbReference type="RefSeq" id="WP_247956499.1">
    <property type="nucleotide sequence ID" value="NZ_CP078077.1"/>
</dbReference>
<dbReference type="EMBL" id="CP078077">
    <property type="protein sequence ID" value="UPL13057.1"/>
    <property type="molecule type" value="Genomic_DNA"/>
</dbReference>
<dbReference type="Pfam" id="PF07947">
    <property type="entry name" value="YhhN"/>
    <property type="match status" value="1"/>
</dbReference>
<feature type="transmembrane region" description="Helical" evidence="6">
    <location>
        <begin position="91"/>
        <end position="111"/>
    </location>
</feature>
<feature type="transmembrane region" description="Helical" evidence="6">
    <location>
        <begin position="9"/>
        <end position="30"/>
    </location>
</feature>
<feature type="transmembrane region" description="Helical" evidence="6">
    <location>
        <begin position="141"/>
        <end position="158"/>
    </location>
</feature>
<dbReference type="Proteomes" id="UP000831963">
    <property type="component" value="Chromosome"/>
</dbReference>
<keyword evidence="5 6" id="KW-0472">Membrane</keyword>
<reference evidence="7 8" key="1">
    <citation type="submission" date="2021-06" db="EMBL/GenBank/DDBJ databases">
        <title>Genome-based taxonomic framework of Microbacterium strains isolated from marine environment, the description of four new species and reclassification of four preexisting species.</title>
        <authorList>
            <person name="Lee S.D."/>
            <person name="Kim S.-M."/>
            <person name="Byeon Y.-S."/>
            <person name="Yang H.L."/>
            <person name="Kim I.S."/>
        </authorList>
    </citation>
    <scope>NUCLEOTIDE SEQUENCE [LARGE SCALE GENOMIC DNA]</scope>
    <source>
        <strain evidence="7 8">SSW1-36</strain>
    </source>
</reference>
<keyword evidence="4 6" id="KW-1133">Transmembrane helix</keyword>
<protein>
    <submittedName>
        <fullName evidence="7">Lysoplasmalogenase</fullName>
    </submittedName>
</protein>
<feature type="transmembrane region" description="Helical" evidence="6">
    <location>
        <begin position="65"/>
        <end position="85"/>
    </location>
</feature>
<feature type="transmembrane region" description="Helical" evidence="6">
    <location>
        <begin position="165"/>
        <end position="185"/>
    </location>
</feature>
<comment type="subcellular location">
    <subcellularLocation>
        <location evidence="1">Membrane</location>
        <topology evidence="1">Multi-pass membrane protein</topology>
    </subcellularLocation>
</comment>
<name>A0ABY4IKC2_9MICO</name>
<dbReference type="InterPro" id="IPR012506">
    <property type="entry name" value="TMEM86B-like"/>
</dbReference>
<feature type="transmembrane region" description="Helical" evidence="6">
    <location>
        <begin position="36"/>
        <end position="53"/>
    </location>
</feature>
<evidence type="ECO:0000256" key="2">
    <source>
        <dbReference type="ARBA" id="ARBA00007375"/>
    </source>
</evidence>
<evidence type="ECO:0000313" key="7">
    <source>
        <dbReference type="EMBL" id="UPL13057.1"/>
    </source>
</evidence>
<dbReference type="PANTHER" id="PTHR31885">
    <property type="entry name" value="GH04784P"/>
    <property type="match status" value="1"/>
</dbReference>
<evidence type="ECO:0000256" key="6">
    <source>
        <dbReference type="SAM" id="Phobius"/>
    </source>
</evidence>
<proteinExistence type="inferred from homology"/>
<evidence type="ECO:0000256" key="1">
    <source>
        <dbReference type="ARBA" id="ARBA00004141"/>
    </source>
</evidence>
<evidence type="ECO:0000256" key="4">
    <source>
        <dbReference type="ARBA" id="ARBA00022989"/>
    </source>
</evidence>